<evidence type="ECO:0008006" key="4">
    <source>
        <dbReference type="Google" id="ProtNLM"/>
    </source>
</evidence>
<name>A0ABS6DY50_9FIRM</name>
<evidence type="ECO:0000313" key="2">
    <source>
        <dbReference type="EMBL" id="MBU5336680.1"/>
    </source>
</evidence>
<gene>
    <name evidence="2" type="ORF">KQI20_09535</name>
</gene>
<organism evidence="2 3">
    <name type="scientific">Intestinibacter bartlettii</name>
    <dbReference type="NCBI Taxonomy" id="261299"/>
    <lineage>
        <taxon>Bacteria</taxon>
        <taxon>Bacillati</taxon>
        <taxon>Bacillota</taxon>
        <taxon>Clostridia</taxon>
        <taxon>Peptostreptococcales</taxon>
        <taxon>Peptostreptococcaceae</taxon>
        <taxon>Intestinibacter</taxon>
    </lineage>
</organism>
<dbReference type="Proteomes" id="UP001196301">
    <property type="component" value="Unassembled WGS sequence"/>
</dbReference>
<reference evidence="2 3" key="1">
    <citation type="submission" date="2021-06" db="EMBL/GenBank/DDBJ databases">
        <authorList>
            <person name="Sun Q."/>
            <person name="Li D."/>
        </authorList>
    </citation>
    <scope>NUCLEOTIDE SEQUENCE [LARGE SCALE GENOMIC DNA]</scope>
    <source>
        <strain evidence="2 3">N19</strain>
    </source>
</reference>
<keyword evidence="1" id="KW-1133">Transmembrane helix</keyword>
<evidence type="ECO:0000256" key="1">
    <source>
        <dbReference type="SAM" id="Phobius"/>
    </source>
</evidence>
<accession>A0ABS6DY50</accession>
<dbReference type="RefSeq" id="WP_216570219.1">
    <property type="nucleotide sequence ID" value="NZ_JAHLOQ010000025.1"/>
</dbReference>
<comment type="caution">
    <text evidence="2">The sequence shown here is derived from an EMBL/GenBank/DDBJ whole genome shotgun (WGS) entry which is preliminary data.</text>
</comment>
<proteinExistence type="predicted"/>
<keyword evidence="1" id="KW-0812">Transmembrane</keyword>
<feature type="transmembrane region" description="Helical" evidence="1">
    <location>
        <begin position="12"/>
        <end position="30"/>
    </location>
</feature>
<dbReference type="EMBL" id="JAHLOQ010000025">
    <property type="protein sequence ID" value="MBU5336680.1"/>
    <property type="molecule type" value="Genomic_DNA"/>
</dbReference>
<sequence length="264" mass="30466">MIWKSKNNKMIPILAGVVAIVGIITIGVSVTNSRNQLFSKNQETAQINTTQTKSVNKPQQKQDSQYYDEYVESGEKISMPSVDSSNKQEYINYNNPDDFEIFNADGYYFGYPKNYFNSAQKIQNGYQLIANDGAMLKVTVSPRKDESLTLTQEMKQIYDSYLKLFYNPTTSVYRDDENLDYRRFIISGYDSSNEFAGNYVLCNVLNDKIEIYHLINPIEGYSPEEINHSNYILDTIYRECSFSGSSYFPRTYEQYNNNDFGSAK</sequence>
<protein>
    <recommendedName>
        <fullName evidence="4">DUF4825 domain-containing protein</fullName>
    </recommendedName>
</protein>
<keyword evidence="3" id="KW-1185">Reference proteome</keyword>
<evidence type="ECO:0000313" key="3">
    <source>
        <dbReference type="Proteomes" id="UP001196301"/>
    </source>
</evidence>
<keyword evidence="1" id="KW-0472">Membrane</keyword>